<feature type="compositionally biased region" description="Polar residues" evidence="1">
    <location>
        <begin position="229"/>
        <end position="240"/>
    </location>
</feature>
<sequence>MSTGAAPICASKRKFVVRAKPSSGSTNSSPVELPSRREVNLPELFAHPEMHTRSDDPAGTTEEASSKLKSNDEIQAIPERTAPSHKFEAELASHSFSTVEESEREDGTRPFEYATILNSEDDATVVEKSHWRALRQSEVADIEKKLRRILQVHGPSDQDELLKALSPSQSQDVLRLYGTLTAFIEQLPGFVLVHEDLYTFVYYEEPDDEEYDRGRSSDLQDEADAGACSTASDNGGLQRTASDDCELQRPRSSSSSSSCYESAVEEQPEGEEKHGLKDASCQVSSSPCCHSRGIQAVQETSDAETQTNVLDTSRSLELKSTPQGAGADVTQMKEGQENLRQNQVGEVQQLTTEQLLKSPQAETPPYVVKLNNRTATKEQKAVDKNRAGDEVSPPQPRLPLRQRNLPPRLRPGNKLLMPQVEPRSWPLEQFDEQFSRPAKPLFHEVPDSEKAATASTDVEYTRSSQRETAKGKTHKQISKIVRIVKKQQPELADHEIRVKIDRLRRSVGGLSGMTFSAIVELLLGKAKAEPEEKH</sequence>
<feature type="region of interest" description="Disordered" evidence="1">
    <location>
        <begin position="298"/>
        <end position="326"/>
    </location>
</feature>
<evidence type="ECO:0000313" key="3">
    <source>
        <dbReference type="Proteomes" id="UP000821837"/>
    </source>
</evidence>
<organism evidence="2 3">
    <name type="scientific">Rhipicephalus sanguineus</name>
    <name type="common">Brown dog tick</name>
    <name type="synonym">Ixodes sanguineus</name>
    <dbReference type="NCBI Taxonomy" id="34632"/>
    <lineage>
        <taxon>Eukaryota</taxon>
        <taxon>Metazoa</taxon>
        <taxon>Ecdysozoa</taxon>
        <taxon>Arthropoda</taxon>
        <taxon>Chelicerata</taxon>
        <taxon>Arachnida</taxon>
        <taxon>Acari</taxon>
        <taxon>Parasitiformes</taxon>
        <taxon>Ixodida</taxon>
        <taxon>Ixodoidea</taxon>
        <taxon>Ixodidae</taxon>
        <taxon>Rhipicephalinae</taxon>
        <taxon>Rhipicephalus</taxon>
        <taxon>Rhipicephalus</taxon>
    </lineage>
</organism>
<name>A0A9D4QGX4_RHISA</name>
<evidence type="ECO:0000256" key="1">
    <source>
        <dbReference type="SAM" id="MobiDB-lite"/>
    </source>
</evidence>
<protein>
    <submittedName>
        <fullName evidence="2">Uncharacterized protein</fullName>
    </submittedName>
</protein>
<feature type="compositionally biased region" description="Polar residues" evidence="1">
    <location>
        <begin position="298"/>
        <end position="323"/>
    </location>
</feature>
<feature type="region of interest" description="Disordered" evidence="1">
    <location>
        <begin position="207"/>
        <end position="278"/>
    </location>
</feature>
<accession>A0A9D4QGX4</accession>
<proteinExistence type="predicted"/>
<dbReference type="VEuPathDB" id="VectorBase:RSAN_033908"/>
<gene>
    <name evidence="2" type="ORF">HPB52_001269</name>
</gene>
<dbReference type="AlphaFoldDB" id="A0A9D4QGX4"/>
<reference evidence="2" key="2">
    <citation type="submission" date="2021-09" db="EMBL/GenBank/DDBJ databases">
        <authorList>
            <person name="Jia N."/>
            <person name="Wang J."/>
            <person name="Shi W."/>
            <person name="Du L."/>
            <person name="Sun Y."/>
            <person name="Zhan W."/>
            <person name="Jiang J."/>
            <person name="Wang Q."/>
            <person name="Zhang B."/>
            <person name="Ji P."/>
            <person name="Sakyi L.B."/>
            <person name="Cui X."/>
            <person name="Yuan T."/>
            <person name="Jiang B."/>
            <person name="Yang W."/>
            <person name="Lam T.T.-Y."/>
            <person name="Chang Q."/>
            <person name="Ding S."/>
            <person name="Wang X."/>
            <person name="Zhu J."/>
            <person name="Ruan X."/>
            <person name="Zhao L."/>
            <person name="Wei J."/>
            <person name="Que T."/>
            <person name="Du C."/>
            <person name="Cheng J."/>
            <person name="Dai P."/>
            <person name="Han X."/>
            <person name="Huang E."/>
            <person name="Gao Y."/>
            <person name="Liu J."/>
            <person name="Shao H."/>
            <person name="Ye R."/>
            <person name="Li L."/>
            <person name="Wei W."/>
            <person name="Wang X."/>
            <person name="Wang C."/>
            <person name="Huo Q."/>
            <person name="Li W."/>
            <person name="Guo W."/>
            <person name="Chen H."/>
            <person name="Chen S."/>
            <person name="Zhou L."/>
            <person name="Zhou L."/>
            <person name="Ni X."/>
            <person name="Tian J."/>
            <person name="Zhou Y."/>
            <person name="Sheng Y."/>
            <person name="Liu T."/>
            <person name="Pan Y."/>
            <person name="Xia L."/>
            <person name="Li J."/>
            <person name="Zhao F."/>
            <person name="Cao W."/>
        </authorList>
    </citation>
    <scope>NUCLEOTIDE SEQUENCE</scope>
    <source>
        <strain evidence="2">Rsan-2018</strain>
        <tissue evidence="2">Larvae</tissue>
    </source>
</reference>
<dbReference type="EMBL" id="JABSTV010001245">
    <property type="protein sequence ID" value="KAH7981850.1"/>
    <property type="molecule type" value="Genomic_DNA"/>
</dbReference>
<feature type="compositionally biased region" description="Basic and acidic residues" evidence="1">
    <location>
        <begin position="375"/>
        <end position="389"/>
    </location>
</feature>
<keyword evidence="3" id="KW-1185">Reference proteome</keyword>
<feature type="region of interest" description="Disordered" evidence="1">
    <location>
        <begin position="371"/>
        <end position="415"/>
    </location>
</feature>
<evidence type="ECO:0000313" key="2">
    <source>
        <dbReference type="EMBL" id="KAH7981850.1"/>
    </source>
</evidence>
<comment type="caution">
    <text evidence="2">The sequence shown here is derived from an EMBL/GenBank/DDBJ whole genome shotgun (WGS) entry which is preliminary data.</text>
</comment>
<reference evidence="2" key="1">
    <citation type="journal article" date="2020" name="Cell">
        <title>Large-Scale Comparative Analyses of Tick Genomes Elucidate Their Genetic Diversity and Vector Capacities.</title>
        <authorList>
            <consortium name="Tick Genome and Microbiome Consortium (TIGMIC)"/>
            <person name="Jia N."/>
            <person name="Wang J."/>
            <person name="Shi W."/>
            <person name="Du L."/>
            <person name="Sun Y."/>
            <person name="Zhan W."/>
            <person name="Jiang J.F."/>
            <person name="Wang Q."/>
            <person name="Zhang B."/>
            <person name="Ji P."/>
            <person name="Bell-Sakyi L."/>
            <person name="Cui X.M."/>
            <person name="Yuan T.T."/>
            <person name="Jiang B.G."/>
            <person name="Yang W.F."/>
            <person name="Lam T.T."/>
            <person name="Chang Q.C."/>
            <person name="Ding S.J."/>
            <person name="Wang X.J."/>
            <person name="Zhu J.G."/>
            <person name="Ruan X.D."/>
            <person name="Zhao L."/>
            <person name="Wei J.T."/>
            <person name="Ye R.Z."/>
            <person name="Que T.C."/>
            <person name="Du C.H."/>
            <person name="Zhou Y.H."/>
            <person name="Cheng J.X."/>
            <person name="Dai P.F."/>
            <person name="Guo W.B."/>
            <person name="Han X.H."/>
            <person name="Huang E.J."/>
            <person name="Li L.F."/>
            <person name="Wei W."/>
            <person name="Gao Y.C."/>
            <person name="Liu J.Z."/>
            <person name="Shao H.Z."/>
            <person name="Wang X."/>
            <person name="Wang C.C."/>
            <person name="Yang T.C."/>
            <person name="Huo Q.B."/>
            <person name="Li W."/>
            <person name="Chen H.Y."/>
            <person name="Chen S.E."/>
            <person name="Zhou L.G."/>
            <person name="Ni X.B."/>
            <person name="Tian J.H."/>
            <person name="Sheng Y."/>
            <person name="Liu T."/>
            <person name="Pan Y.S."/>
            <person name="Xia L.Y."/>
            <person name="Li J."/>
            <person name="Zhao F."/>
            <person name="Cao W.C."/>
        </authorList>
    </citation>
    <scope>NUCLEOTIDE SEQUENCE</scope>
    <source>
        <strain evidence="2">Rsan-2018</strain>
    </source>
</reference>
<dbReference type="Proteomes" id="UP000821837">
    <property type="component" value="Chromosome 1"/>
</dbReference>
<feature type="region of interest" description="Disordered" evidence="1">
    <location>
        <begin position="17"/>
        <end position="107"/>
    </location>
</feature>
<feature type="compositionally biased region" description="Basic and acidic residues" evidence="1">
    <location>
        <begin position="34"/>
        <end position="56"/>
    </location>
</feature>
<feature type="compositionally biased region" description="Low complexity" evidence="1">
    <location>
        <begin position="398"/>
        <end position="407"/>
    </location>
</feature>